<dbReference type="EMBL" id="CP043450">
    <property type="protein sequence ID" value="QEM09088.1"/>
    <property type="molecule type" value="Genomic_DNA"/>
</dbReference>
<sequence length="136" mass="15871">MPAQTSLTVTHKRPALRRFTVYRPNYIPVFQTNHTIGPSLAQLFNYHNEQSETLLAYSTRDHYYLQFTQKKTAKTQHMPISNQAVDLMGENNTPSTRVFQGLYYCQRRDFLIEWPSNAGIAKHLTFTCLRHTYATL</sequence>
<dbReference type="InterPro" id="IPR013762">
    <property type="entry name" value="Integrase-like_cat_sf"/>
</dbReference>
<evidence type="ECO:0000256" key="1">
    <source>
        <dbReference type="ARBA" id="ARBA00023172"/>
    </source>
</evidence>
<dbReference type="Gene3D" id="1.10.443.10">
    <property type="entry name" value="Intergrase catalytic core"/>
    <property type="match status" value="1"/>
</dbReference>
<keyword evidence="3" id="KW-1185">Reference proteome</keyword>
<dbReference type="AlphaFoldDB" id="A0A5C1HWA5"/>
<dbReference type="KEGG" id="mrub:DEO27_003335"/>
<dbReference type="OrthoDB" id="892893at2"/>
<evidence type="ECO:0000313" key="3">
    <source>
        <dbReference type="Proteomes" id="UP000251402"/>
    </source>
</evidence>
<proteinExistence type="predicted"/>
<dbReference type="GO" id="GO:0015074">
    <property type="term" value="P:DNA integration"/>
    <property type="evidence" value="ECO:0007669"/>
    <property type="project" value="InterPro"/>
</dbReference>
<evidence type="ECO:0000313" key="2">
    <source>
        <dbReference type="EMBL" id="QEM09088.1"/>
    </source>
</evidence>
<dbReference type="SUPFAM" id="SSF56349">
    <property type="entry name" value="DNA breaking-rejoining enzymes"/>
    <property type="match status" value="1"/>
</dbReference>
<accession>A0A5C1HWA5</accession>
<keyword evidence="1" id="KW-0233">DNA recombination</keyword>
<dbReference type="GO" id="GO:0003677">
    <property type="term" value="F:DNA binding"/>
    <property type="evidence" value="ECO:0007669"/>
    <property type="project" value="InterPro"/>
</dbReference>
<gene>
    <name evidence="2" type="ORF">DEO27_003335</name>
</gene>
<dbReference type="Proteomes" id="UP000251402">
    <property type="component" value="Chromosome"/>
</dbReference>
<name>A0A5C1HWA5_9SPHI</name>
<dbReference type="InterPro" id="IPR011010">
    <property type="entry name" value="DNA_brk_join_enz"/>
</dbReference>
<dbReference type="RefSeq" id="WP_112569713.1">
    <property type="nucleotide sequence ID" value="NZ_CP043450.1"/>
</dbReference>
<organism evidence="2 3">
    <name type="scientific">Mucilaginibacter rubeus</name>
    <dbReference type="NCBI Taxonomy" id="2027860"/>
    <lineage>
        <taxon>Bacteria</taxon>
        <taxon>Pseudomonadati</taxon>
        <taxon>Bacteroidota</taxon>
        <taxon>Sphingobacteriia</taxon>
        <taxon>Sphingobacteriales</taxon>
        <taxon>Sphingobacteriaceae</taxon>
        <taxon>Mucilaginibacter</taxon>
    </lineage>
</organism>
<dbReference type="GO" id="GO:0006310">
    <property type="term" value="P:DNA recombination"/>
    <property type="evidence" value="ECO:0007669"/>
    <property type="project" value="UniProtKB-KW"/>
</dbReference>
<protein>
    <submittedName>
        <fullName evidence="2">Uncharacterized protein</fullName>
    </submittedName>
</protein>
<reference evidence="2" key="1">
    <citation type="submission" date="2019-08" db="EMBL/GenBank/DDBJ databases">
        <title>Comparative genome analysis confer to the adaptation heavy metal polluted environment.</title>
        <authorList>
            <person name="Li Y."/>
        </authorList>
    </citation>
    <scope>NUCLEOTIDE SEQUENCE [LARGE SCALE GENOMIC DNA]</scope>
    <source>
        <strain evidence="2">P1</strain>
    </source>
</reference>